<dbReference type="Proteomes" id="UP000199360">
    <property type="component" value="Unassembled WGS sequence"/>
</dbReference>
<evidence type="ECO:0000313" key="4">
    <source>
        <dbReference type="Proteomes" id="UP000199360"/>
    </source>
</evidence>
<feature type="signal peptide" evidence="2">
    <location>
        <begin position="1"/>
        <end position="43"/>
    </location>
</feature>
<gene>
    <name evidence="3" type="ORF">GA0070213_10987</name>
</gene>
<proteinExistence type="predicted"/>
<keyword evidence="2" id="KW-0732">Signal</keyword>
<protein>
    <recommendedName>
        <fullName evidence="5">Lipoprotein</fullName>
    </recommendedName>
</protein>
<evidence type="ECO:0008006" key="5">
    <source>
        <dbReference type="Google" id="ProtNLM"/>
    </source>
</evidence>
<dbReference type="STRING" id="745366.GA0070213_10987"/>
<evidence type="ECO:0000256" key="2">
    <source>
        <dbReference type="SAM" id="SignalP"/>
    </source>
</evidence>
<sequence>MLPGDNPTRERESNKMTQRNGTAATVRRIVLRTAAVLATTALAAGCGTGDSSEGAGPAPSASPDPKAALLAAVPNEQDPGFRFLLQDGADKYTGVLDPATEAMDLALKQQNDDPKFTMAMTFRWIDKDLWMRVKLTGLPGLHEMLKLPKRWMAMDRDKLKDEASIPAYQGADPGNTAAVIRTADTVTDKGNGTYTGLADLTDNADVQSTFENVDLKALGEAGRKVPFTAVVGPDGNLTSLTLDVPAAGKQKAMKLVTKYYDYGKAPKIAAPTGDDVQNAPSSAYEMLNG</sequence>
<feature type="chain" id="PRO_5008719397" description="Lipoprotein" evidence="2">
    <location>
        <begin position="44"/>
        <end position="289"/>
    </location>
</feature>
<organism evidence="3 4">
    <name type="scientific">Micromonospora humi</name>
    <dbReference type="NCBI Taxonomy" id="745366"/>
    <lineage>
        <taxon>Bacteria</taxon>
        <taxon>Bacillati</taxon>
        <taxon>Actinomycetota</taxon>
        <taxon>Actinomycetes</taxon>
        <taxon>Micromonosporales</taxon>
        <taxon>Micromonosporaceae</taxon>
        <taxon>Micromonospora</taxon>
    </lineage>
</organism>
<dbReference type="EMBL" id="FMDM01000009">
    <property type="protein sequence ID" value="SCG66136.1"/>
    <property type="molecule type" value="Genomic_DNA"/>
</dbReference>
<evidence type="ECO:0000313" key="3">
    <source>
        <dbReference type="EMBL" id="SCG66136.1"/>
    </source>
</evidence>
<dbReference type="AlphaFoldDB" id="A0A1C5J7W5"/>
<evidence type="ECO:0000256" key="1">
    <source>
        <dbReference type="SAM" id="MobiDB-lite"/>
    </source>
</evidence>
<accession>A0A1C5J7W5</accession>
<name>A0A1C5J7W5_9ACTN</name>
<feature type="region of interest" description="Disordered" evidence="1">
    <location>
        <begin position="1"/>
        <end position="24"/>
    </location>
</feature>
<reference evidence="4" key="1">
    <citation type="submission" date="2016-06" db="EMBL/GenBank/DDBJ databases">
        <authorList>
            <person name="Varghese N."/>
            <person name="Submissions Spin"/>
        </authorList>
    </citation>
    <scope>NUCLEOTIDE SEQUENCE [LARGE SCALE GENOMIC DNA]</scope>
    <source>
        <strain evidence="4">DSM 45647</strain>
    </source>
</reference>
<keyword evidence="4" id="KW-1185">Reference proteome</keyword>